<dbReference type="OrthoDB" id="1925334at2759"/>
<evidence type="ECO:0000256" key="12">
    <source>
        <dbReference type="ARBA" id="ARBA00024042"/>
    </source>
</evidence>
<evidence type="ECO:0000256" key="11">
    <source>
        <dbReference type="ARBA" id="ARBA00023128"/>
    </source>
</evidence>
<feature type="binding site" evidence="19">
    <location>
        <position position="318"/>
    </location>
    <ligand>
        <name>glyoxylate</name>
        <dbReference type="ChEBI" id="CHEBI:36655"/>
    </ligand>
</feature>
<dbReference type="CDD" id="cd02922">
    <property type="entry name" value="FCB2_FMN"/>
    <property type="match status" value="1"/>
</dbReference>
<keyword evidence="9" id="KW-0560">Oxidoreductase</keyword>
<comment type="similarity">
    <text evidence="14">In the C-terminal section; belongs to the FMN-dependent alpha-hydroxy acid dehydrogenase family.</text>
</comment>
<dbReference type="SUPFAM" id="SSF51395">
    <property type="entry name" value="FMN-linked oxidoreductases"/>
    <property type="match status" value="1"/>
</dbReference>
<evidence type="ECO:0000256" key="3">
    <source>
        <dbReference type="ARBA" id="ARBA00004569"/>
    </source>
</evidence>
<reference evidence="22 23" key="1">
    <citation type="submission" date="2015-05" db="EMBL/GenBank/DDBJ databases">
        <title>Distinctive expansion of gene families associated with plant cell wall degradation and secondary metabolism in the genomes of grapevine trunk pathogens.</title>
        <authorList>
            <person name="Lawrence D.P."/>
            <person name="Travadon R."/>
            <person name="Rolshausen P.E."/>
            <person name="Baumgartner K."/>
        </authorList>
    </citation>
    <scope>NUCLEOTIDE SEQUENCE [LARGE SCALE GENOMIC DNA]</scope>
    <source>
        <strain evidence="22">UCRPC4</strain>
    </source>
</reference>
<feature type="binding site" evidence="19">
    <location>
        <position position="196"/>
    </location>
    <ligand>
        <name>FMN</name>
        <dbReference type="ChEBI" id="CHEBI:58210"/>
    </ligand>
</feature>
<evidence type="ECO:0000256" key="17">
    <source>
        <dbReference type="ARBA" id="ARBA00068515"/>
    </source>
</evidence>
<accession>A0A0G2EPP9</accession>
<proteinExistence type="inferred from homology"/>
<dbReference type="GO" id="GO:0005758">
    <property type="term" value="C:mitochondrial intermembrane space"/>
    <property type="evidence" value="ECO:0007669"/>
    <property type="project" value="UniProtKB-SubCell"/>
</dbReference>
<gene>
    <name evidence="22" type="ORF">UCRPC4_g02567</name>
</gene>
<dbReference type="GO" id="GO:0010181">
    <property type="term" value="F:FMN binding"/>
    <property type="evidence" value="ECO:0007669"/>
    <property type="project" value="InterPro"/>
</dbReference>
<comment type="similarity">
    <text evidence="15">In the N-terminal section; belongs to the cytochrome b5 family.</text>
</comment>
<evidence type="ECO:0000259" key="21">
    <source>
        <dbReference type="PROSITE" id="PS51349"/>
    </source>
</evidence>
<feature type="binding site" evidence="19">
    <location>
        <position position="173"/>
    </location>
    <ligand>
        <name>FMN</name>
        <dbReference type="ChEBI" id="CHEBI:58210"/>
    </ligand>
</feature>
<evidence type="ECO:0000256" key="19">
    <source>
        <dbReference type="PIRSR" id="PIRSR000138-2"/>
    </source>
</evidence>
<keyword evidence="23" id="KW-1185">Reference proteome</keyword>
<keyword evidence="8" id="KW-0479">Metal-binding</keyword>
<evidence type="ECO:0000256" key="8">
    <source>
        <dbReference type="ARBA" id="ARBA00022723"/>
    </source>
</evidence>
<evidence type="ECO:0000256" key="1">
    <source>
        <dbReference type="ARBA" id="ARBA00001917"/>
    </source>
</evidence>
<organism evidence="22 23">
    <name type="scientific">Phaeomoniella chlamydospora</name>
    <name type="common">Phaeoacremonium chlamydosporum</name>
    <dbReference type="NCBI Taxonomy" id="158046"/>
    <lineage>
        <taxon>Eukaryota</taxon>
        <taxon>Fungi</taxon>
        <taxon>Dikarya</taxon>
        <taxon>Ascomycota</taxon>
        <taxon>Pezizomycotina</taxon>
        <taxon>Eurotiomycetes</taxon>
        <taxon>Chaetothyriomycetidae</taxon>
        <taxon>Phaeomoniellales</taxon>
        <taxon>Phaeomoniellaceae</taxon>
        <taxon>Phaeomoniella</taxon>
    </lineage>
</organism>
<dbReference type="Proteomes" id="UP000053317">
    <property type="component" value="Unassembled WGS sequence"/>
</dbReference>
<evidence type="ECO:0000256" key="5">
    <source>
        <dbReference type="ARBA" id="ARBA00022617"/>
    </source>
</evidence>
<dbReference type="EC" id="1.1.2.3" evidence="16"/>
<feature type="binding site" evidence="19">
    <location>
        <position position="316"/>
    </location>
    <ligand>
        <name>FMN</name>
        <dbReference type="ChEBI" id="CHEBI:58210"/>
    </ligand>
</feature>
<evidence type="ECO:0000256" key="13">
    <source>
        <dbReference type="ARBA" id="ARBA00052399"/>
    </source>
</evidence>
<feature type="binding site" evidence="19">
    <location>
        <position position="233"/>
    </location>
    <ligand>
        <name>glyoxylate</name>
        <dbReference type="ChEBI" id="CHEBI:36655"/>
    </ligand>
</feature>
<evidence type="ECO:0000256" key="10">
    <source>
        <dbReference type="ARBA" id="ARBA00023004"/>
    </source>
</evidence>
<evidence type="ECO:0000256" key="16">
    <source>
        <dbReference type="ARBA" id="ARBA00066458"/>
    </source>
</evidence>
<evidence type="ECO:0000256" key="9">
    <source>
        <dbReference type="ARBA" id="ARBA00023002"/>
    </source>
</evidence>
<comment type="cofactor">
    <cofactor evidence="2">
        <name>heme b</name>
        <dbReference type="ChEBI" id="CHEBI:60344"/>
    </cofactor>
</comment>
<feature type="binding site" evidence="19">
    <location>
        <position position="224"/>
    </location>
    <ligand>
        <name>FMN</name>
        <dbReference type="ChEBI" id="CHEBI:58210"/>
    </ligand>
</feature>
<comment type="catalytic activity">
    <reaction evidence="13">
        <text>(S)-lactate + 2 Fe(III)-[cytochrome c] = 2 Fe(II)-[cytochrome c] + pyruvate + 2 H(+)</text>
        <dbReference type="Rhea" id="RHEA:19909"/>
        <dbReference type="Rhea" id="RHEA-COMP:10350"/>
        <dbReference type="Rhea" id="RHEA-COMP:14399"/>
        <dbReference type="ChEBI" id="CHEBI:15361"/>
        <dbReference type="ChEBI" id="CHEBI:15378"/>
        <dbReference type="ChEBI" id="CHEBI:16651"/>
        <dbReference type="ChEBI" id="CHEBI:29033"/>
        <dbReference type="ChEBI" id="CHEBI:29034"/>
        <dbReference type="EC" id="1.1.2.3"/>
    </reaction>
    <physiologicalReaction direction="left-to-right" evidence="13">
        <dbReference type="Rhea" id="RHEA:19910"/>
    </physiologicalReaction>
</comment>
<dbReference type="Pfam" id="PF01070">
    <property type="entry name" value="FMN_dh"/>
    <property type="match status" value="1"/>
</dbReference>
<feature type="binding site" evidence="19">
    <location>
        <begin position="144"/>
        <end position="146"/>
    </location>
    <ligand>
        <name>FMN</name>
        <dbReference type="ChEBI" id="CHEBI:58210"/>
    </ligand>
</feature>
<dbReference type="InterPro" id="IPR037396">
    <property type="entry name" value="FMN_HAD"/>
</dbReference>
<evidence type="ECO:0000256" key="18">
    <source>
        <dbReference type="PIRSR" id="PIRSR000138-1"/>
    </source>
</evidence>
<evidence type="ECO:0000256" key="6">
    <source>
        <dbReference type="ARBA" id="ARBA00022630"/>
    </source>
</evidence>
<comment type="similarity">
    <text evidence="12">Belongs to the FMN-dependent alpha-hydroxy acid dehydrogenase family.</text>
</comment>
<comment type="subunit">
    <text evidence="4">Homotetramer.</text>
</comment>
<reference evidence="22 23" key="2">
    <citation type="submission" date="2015-05" db="EMBL/GenBank/DDBJ databases">
        <authorList>
            <person name="Morales-Cruz A."/>
            <person name="Amrine K.C."/>
            <person name="Cantu D."/>
        </authorList>
    </citation>
    <scope>NUCLEOTIDE SEQUENCE [LARGE SCALE GENOMIC DNA]</scope>
    <source>
        <strain evidence="22">UCRPC4</strain>
    </source>
</reference>
<keyword evidence="10" id="KW-0408">Iron</keyword>
<keyword evidence="11" id="KW-0496">Mitochondrion</keyword>
<dbReference type="PROSITE" id="PS51349">
    <property type="entry name" value="FMN_HYDROXY_ACID_DH_2"/>
    <property type="match status" value="1"/>
</dbReference>
<dbReference type="FunFam" id="3.20.20.70:FF:000062">
    <property type="entry name" value="Cytochrome b2, mitochondrial, putative"/>
    <property type="match status" value="1"/>
</dbReference>
<dbReference type="PANTHER" id="PTHR10578">
    <property type="entry name" value="S -2-HYDROXY-ACID OXIDASE-RELATED"/>
    <property type="match status" value="1"/>
</dbReference>
<dbReference type="InterPro" id="IPR000262">
    <property type="entry name" value="FMN-dep_DH"/>
</dbReference>
<feature type="binding site" evidence="19">
    <location>
        <position position="321"/>
    </location>
    <ligand>
        <name>glyoxylate</name>
        <dbReference type="ChEBI" id="CHEBI:36655"/>
    </ligand>
</feature>
<comment type="caution">
    <text evidence="22">The sequence shown here is derived from an EMBL/GenBank/DDBJ whole genome shotgun (WGS) entry which is preliminary data.</text>
</comment>
<dbReference type="Gene3D" id="3.20.20.70">
    <property type="entry name" value="Aldolase class I"/>
    <property type="match status" value="1"/>
</dbReference>
<comment type="subcellular location">
    <subcellularLocation>
        <location evidence="3">Mitochondrion intermembrane space</location>
    </subcellularLocation>
</comment>
<dbReference type="AlphaFoldDB" id="A0A0G2EPP9"/>
<evidence type="ECO:0000256" key="7">
    <source>
        <dbReference type="ARBA" id="ARBA00022643"/>
    </source>
</evidence>
<dbReference type="PIRSF" id="PIRSF000138">
    <property type="entry name" value="Al-hdrx_acd_dh"/>
    <property type="match status" value="1"/>
</dbReference>
<feature type="binding site" evidence="19">
    <location>
        <position position="198"/>
    </location>
    <ligand>
        <name>glyoxylate</name>
        <dbReference type="ChEBI" id="CHEBI:36655"/>
    </ligand>
</feature>
<protein>
    <recommendedName>
        <fullName evidence="17">L-lactate dehydrogenase (cytochrome)</fullName>
        <ecNumber evidence="16">1.1.2.3</ecNumber>
    </recommendedName>
</protein>
<dbReference type="PANTHER" id="PTHR10578:SF104">
    <property type="entry name" value="CYTOCHROME B2, MITOCHONDRIAL-RELATED"/>
    <property type="match status" value="1"/>
</dbReference>
<dbReference type="Gene3D" id="3.10.120.10">
    <property type="entry name" value="Cytochrome b5-like heme/steroid binding domain"/>
    <property type="match status" value="1"/>
</dbReference>
<keyword evidence="7 19" id="KW-0288">FMN</keyword>
<evidence type="ECO:0000313" key="23">
    <source>
        <dbReference type="Proteomes" id="UP000053317"/>
    </source>
</evidence>
<dbReference type="SUPFAM" id="SSF55856">
    <property type="entry name" value="Cytochrome b5-like heme/steroid binding domain"/>
    <property type="match status" value="1"/>
</dbReference>
<comment type="cofactor">
    <cofactor evidence="1">
        <name>FMN</name>
        <dbReference type="ChEBI" id="CHEBI:58210"/>
    </cofactor>
</comment>
<feature type="binding site" evidence="19">
    <location>
        <position position="294"/>
    </location>
    <ligand>
        <name>FMN</name>
        <dbReference type="ChEBI" id="CHEBI:58210"/>
    </ligand>
</feature>
<dbReference type="GO" id="GO:0004460">
    <property type="term" value="F:L-lactate dehydrogenase (cytochrome) activity"/>
    <property type="evidence" value="ECO:0007669"/>
    <property type="project" value="UniProtKB-EC"/>
</dbReference>
<sequence length="457" mass="49578">MVVILKYAGADATAAYDEIHAPGILEKGLSKDNYIGHIDPDVPGPGPAQAPEQDVSKRKTQPQRPDLYSLISVHDFEDVARRFFTPKAFAFYSSAATDLVSHNANLSIHRKIMLRPRVLRNVKNANISRKILGHDCSAPFFVSPAAMARLAHPDGELAIAQGCASQGIIQTISSNASFPLSDIVSSGQPNPPFFLQLYVNSERQKTATLLHEAKHLGIKAIFVTVDAPIPGKREADERIAAVNLQSGISGAVATNDKKGGGLGRVMAKYIDSTLNWEDIAWLKKECDGMPIILKGIQTAADAIKALEYGVQGILLSNHGGRSLDTTQASLLTLLELHALCPQIFTQTPPFEIYLDGGFTCGTDILKALCLGATAIGIGRPYLYSLAYGCEGVKHLTEILKDELVSSLKLSGITDLNQVHPEMVNTAAIDGLVWRRREVDGHPWIRWKGPRGRRGPKL</sequence>
<feature type="binding site" evidence="19">
    <location>
        <begin position="378"/>
        <end position="379"/>
    </location>
    <ligand>
        <name>FMN</name>
        <dbReference type="ChEBI" id="CHEBI:58210"/>
    </ligand>
</feature>
<dbReference type="InterPro" id="IPR012133">
    <property type="entry name" value="Alpha-hydoxy_acid_DH_FMN"/>
</dbReference>
<evidence type="ECO:0000256" key="15">
    <source>
        <dbReference type="ARBA" id="ARBA00061589"/>
    </source>
</evidence>
<evidence type="ECO:0000313" key="22">
    <source>
        <dbReference type="EMBL" id="KKY24101.1"/>
    </source>
</evidence>
<dbReference type="GO" id="GO:0046872">
    <property type="term" value="F:metal ion binding"/>
    <property type="evidence" value="ECO:0007669"/>
    <property type="project" value="UniProtKB-KW"/>
</dbReference>
<dbReference type="InterPro" id="IPR037458">
    <property type="entry name" value="L-MDH/L-LDH_FMN-bd"/>
</dbReference>
<name>A0A0G2EPP9_PHACM</name>
<evidence type="ECO:0000256" key="20">
    <source>
        <dbReference type="SAM" id="MobiDB-lite"/>
    </source>
</evidence>
<dbReference type="InterPro" id="IPR036400">
    <property type="entry name" value="Cyt_B5-like_heme/steroid_sf"/>
</dbReference>
<dbReference type="InterPro" id="IPR013785">
    <property type="entry name" value="Aldolase_TIM"/>
</dbReference>
<keyword evidence="6 19" id="KW-0285">Flavoprotein</keyword>
<keyword evidence="5" id="KW-0349">Heme</keyword>
<evidence type="ECO:0000256" key="4">
    <source>
        <dbReference type="ARBA" id="ARBA00011881"/>
    </source>
</evidence>
<evidence type="ECO:0000256" key="14">
    <source>
        <dbReference type="ARBA" id="ARBA00061137"/>
    </source>
</evidence>
<feature type="region of interest" description="Disordered" evidence="20">
    <location>
        <begin position="36"/>
        <end position="63"/>
    </location>
</feature>
<feature type="domain" description="FMN hydroxy acid dehydrogenase" evidence="21">
    <location>
        <begin position="65"/>
        <end position="428"/>
    </location>
</feature>
<evidence type="ECO:0000256" key="2">
    <source>
        <dbReference type="ARBA" id="ARBA00001970"/>
    </source>
</evidence>
<dbReference type="EMBL" id="LCWF01000063">
    <property type="protein sequence ID" value="KKY24101.1"/>
    <property type="molecule type" value="Genomic_DNA"/>
</dbReference>
<feature type="active site" description="Proton acceptor" evidence="18">
    <location>
        <position position="318"/>
    </location>
</feature>